<feature type="compositionally biased region" description="Polar residues" evidence="6">
    <location>
        <begin position="46"/>
        <end position="58"/>
    </location>
</feature>
<accession>A0AAD6MFL6</accession>
<comment type="subcellular location">
    <subcellularLocation>
        <location evidence="1">Nucleus</location>
    </subcellularLocation>
</comment>
<comment type="caution">
    <text evidence="5">Lacks conserved residue(s) required for the propagation of feature annotation.</text>
</comment>
<evidence type="ECO:0000256" key="2">
    <source>
        <dbReference type="ARBA" id="ARBA00023015"/>
    </source>
</evidence>
<dbReference type="Proteomes" id="UP001164929">
    <property type="component" value="Chromosome 9"/>
</dbReference>
<dbReference type="InterPro" id="IPR005202">
    <property type="entry name" value="TF_GRAS"/>
</dbReference>
<dbReference type="GO" id="GO:0005634">
    <property type="term" value="C:nucleus"/>
    <property type="evidence" value="ECO:0007669"/>
    <property type="project" value="UniProtKB-SubCell"/>
</dbReference>
<dbReference type="PROSITE" id="PS50985">
    <property type="entry name" value="GRAS"/>
    <property type="match status" value="1"/>
</dbReference>
<protein>
    <submittedName>
        <fullName evidence="7">Uncharacterized protein</fullName>
    </submittedName>
</protein>
<evidence type="ECO:0000256" key="1">
    <source>
        <dbReference type="ARBA" id="ARBA00004123"/>
    </source>
</evidence>
<dbReference type="EMBL" id="JAQIZT010000009">
    <property type="protein sequence ID" value="KAJ6984447.1"/>
    <property type="molecule type" value="Genomic_DNA"/>
</dbReference>
<organism evidence="7 8">
    <name type="scientific">Populus alba x Populus x berolinensis</name>
    <dbReference type="NCBI Taxonomy" id="444605"/>
    <lineage>
        <taxon>Eukaryota</taxon>
        <taxon>Viridiplantae</taxon>
        <taxon>Streptophyta</taxon>
        <taxon>Embryophyta</taxon>
        <taxon>Tracheophyta</taxon>
        <taxon>Spermatophyta</taxon>
        <taxon>Magnoliopsida</taxon>
        <taxon>eudicotyledons</taxon>
        <taxon>Gunneridae</taxon>
        <taxon>Pentapetalae</taxon>
        <taxon>rosids</taxon>
        <taxon>fabids</taxon>
        <taxon>Malpighiales</taxon>
        <taxon>Salicaceae</taxon>
        <taxon>Saliceae</taxon>
        <taxon>Populus</taxon>
    </lineage>
</organism>
<feature type="region of interest" description="Disordered" evidence="6">
    <location>
        <begin position="23"/>
        <end position="58"/>
    </location>
</feature>
<comment type="caution">
    <text evidence="7">The sequence shown here is derived from an EMBL/GenBank/DDBJ whole genome shotgun (WGS) entry which is preliminary data.</text>
</comment>
<proteinExistence type="inferred from homology"/>
<evidence type="ECO:0000256" key="5">
    <source>
        <dbReference type="PROSITE-ProRule" id="PRU01191"/>
    </source>
</evidence>
<comment type="similarity">
    <text evidence="5">Belongs to the GRAS family.</text>
</comment>
<evidence type="ECO:0000256" key="3">
    <source>
        <dbReference type="ARBA" id="ARBA00023163"/>
    </source>
</evidence>
<evidence type="ECO:0000313" key="8">
    <source>
        <dbReference type="Proteomes" id="UP001164929"/>
    </source>
</evidence>
<evidence type="ECO:0000256" key="6">
    <source>
        <dbReference type="SAM" id="MobiDB-lite"/>
    </source>
</evidence>
<sequence>MESREVANKPLPYSHSGECFFNVESSDLPEPEREVVTASEARTIGKNYSSNQTRGNYQYDSKDYLEEGRSKKQPSVSESTHLEILDDAFLQSIESGVNQIMSFRDRPVDLKLIRCAEAAGRGDQETASAKLKQIMQHSSPFGDASQSLAHYFANGLEVRLAGHGRMLLSGPITQNSTTAADILKAYQPLCYDYVLSGR</sequence>
<gene>
    <name evidence="7" type="ORF">NC653_022652</name>
</gene>
<evidence type="ECO:0000313" key="7">
    <source>
        <dbReference type="EMBL" id="KAJ6984447.1"/>
    </source>
</evidence>
<dbReference type="AlphaFoldDB" id="A0AAD6MFL6"/>
<keyword evidence="8" id="KW-1185">Reference proteome</keyword>
<dbReference type="Pfam" id="PF03514">
    <property type="entry name" value="GRAS"/>
    <property type="match status" value="1"/>
</dbReference>
<reference evidence="7" key="1">
    <citation type="journal article" date="2023" name="Mol. Ecol. Resour.">
        <title>Chromosome-level genome assembly of a triploid poplar Populus alba 'Berolinensis'.</title>
        <authorList>
            <person name="Chen S."/>
            <person name="Yu Y."/>
            <person name="Wang X."/>
            <person name="Wang S."/>
            <person name="Zhang T."/>
            <person name="Zhou Y."/>
            <person name="He R."/>
            <person name="Meng N."/>
            <person name="Wang Y."/>
            <person name="Liu W."/>
            <person name="Liu Z."/>
            <person name="Liu J."/>
            <person name="Guo Q."/>
            <person name="Huang H."/>
            <person name="Sederoff R.R."/>
            <person name="Wang G."/>
            <person name="Qu G."/>
            <person name="Chen S."/>
        </authorList>
    </citation>
    <scope>NUCLEOTIDE SEQUENCE</scope>
    <source>
        <strain evidence="7">SC-2020</strain>
    </source>
</reference>
<name>A0AAD6MFL6_9ROSI</name>
<keyword evidence="3" id="KW-0804">Transcription</keyword>
<keyword evidence="4" id="KW-0539">Nucleus</keyword>
<evidence type="ECO:0000256" key="4">
    <source>
        <dbReference type="ARBA" id="ARBA00023242"/>
    </source>
</evidence>
<keyword evidence="2" id="KW-0805">Transcription regulation</keyword>